<sequence>MERAVLLVFALFLLFLSKGVSAQDSSTKGTDFWFGFMTNYQSNGTNYTYISSERSTSGTISIPGVGFSQTFYVEADSTVRITMPNMAQPLFFEGTFANAVHVSSCDSVTVYGHSALDLSSDATVIHPTPALKDKYMVLNWSEGVYFVGDEILIVATQDSTEIEITPSVVTGGGHPAGIPYTITLNQGETYQIVNFNASTNFTGTTIFSKTNGECIPFAVFSGHRCTTVGICGACDHLYEQLLPLSALGTQYILPPLKEKSTTIYKILATQNGTIITLNGGVTIYLGAGQHYLFPSDVACDISSNKPIMIMQYAQGVGCDGVGDPFQILIYPEKQSIKRITFNAFVSGMINEYWANIVVKTADVGSTFLDGVNISSSFSTVPSNPTYSYAQVNVSAGNHTLVNQGGALTYVYGWGNSDSFGYCAGAATKDLENDFTISSNPNCVGSNIDFAALSDTLSTSYEWNFGDSSSTALGLNTSHTYNDNGVYNVSLTKHRPNGCDIVVKKNVYVVSPVLKIGPIDTVVCEGEEIQLSVDVINDSLEVVNVNSCGDTTVYYETSQFDSLTWSTGDTGSVISIIPDSNMMVYVYGHKADQVCNSIDSIMITLTAPPSFTVTDFCEGTENSANITGSVEGEFSIISPLGDGAEIDSVTGELFNETGGTTYTIQCTSLDGCSNFSTQALTVYPPANVYFSAHPSIGDSPLLVEFYPNTSNIENYIWNFGDGGSLQSMDSVVFHSFENVGKYTTTLTGINEYGCIDSANIEIIVTLPKMDYELPNVFTPNGDGDNDFFKFVNYQVISELKIVILNRWGNVVFESDQVDFNWDGRVQKTGEECTDGTYFFKAIIKGENGEERQEHGFIHLNRGN</sequence>
<dbReference type="NCBIfam" id="TIGR04131">
    <property type="entry name" value="Bac_Flav_CTERM"/>
    <property type="match status" value="1"/>
</dbReference>
<dbReference type="Pfam" id="PF17517">
    <property type="entry name" value="IgGFc_binding"/>
    <property type="match status" value="1"/>
</dbReference>
<dbReference type="SUPFAM" id="SSF49299">
    <property type="entry name" value="PKD domain"/>
    <property type="match status" value="2"/>
</dbReference>
<evidence type="ECO:0000259" key="2">
    <source>
        <dbReference type="PROSITE" id="PS50093"/>
    </source>
</evidence>
<dbReference type="Pfam" id="PF18911">
    <property type="entry name" value="PKD_4"/>
    <property type="match status" value="2"/>
</dbReference>
<feature type="domain" description="PKD" evidence="2">
    <location>
        <begin position="430"/>
        <end position="515"/>
    </location>
</feature>
<gene>
    <name evidence="3" type="ORF">DIT68_13465</name>
</gene>
<dbReference type="EMBL" id="QFRJ01000012">
    <property type="protein sequence ID" value="PWH84725.1"/>
    <property type="molecule type" value="Genomic_DNA"/>
</dbReference>
<protein>
    <recommendedName>
        <fullName evidence="2">PKD domain-containing protein</fullName>
    </recommendedName>
</protein>
<dbReference type="InterPro" id="IPR013783">
    <property type="entry name" value="Ig-like_fold"/>
</dbReference>
<reference evidence="3 4" key="1">
    <citation type="submission" date="2018-05" db="EMBL/GenBank/DDBJ databases">
        <title>Brumimicrobium oceani sp. nov., isolated from coastal sediment.</title>
        <authorList>
            <person name="Kou Y."/>
        </authorList>
    </citation>
    <scope>NUCLEOTIDE SEQUENCE [LARGE SCALE GENOMIC DNA]</scope>
    <source>
        <strain evidence="3 4">C305</strain>
    </source>
</reference>
<evidence type="ECO:0000313" key="4">
    <source>
        <dbReference type="Proteomes" id="UP000245370"/>
    </source>
</evidence>
<evidence type="ECO:0000256" key="1">
    <source>
        <dbReference type="SAM" id="SignalP"/>
    </source>
</evidence>
<dbReference type="Pfam" id="PF13585">
    <property type="entry name" value="CHU_C"/>
    <property type="match status" value="1"/>
</dbReference>
<feature type="domain" description="PKD" evidence="2">
    <location>
        <begin position="714"/>
        <end position="764"/>
    </location>
</feature>
<organism evidence="3 4">
    <name type="scientific">Brumimicrobium oceani</name>
    <dbReference type="NCBI Taxonomy" id="2100725"/>
    <lineage>
        <taxon>Bacteria</taxon>
        <taxon>Pseudomonadati</taxon>
        <taxon>Bacteroidota</taxon>
        <taxon>Flavobacteriia</taxon>
        <taxon>Flavobacteriales</taxon>
        <taxon>Crocinitomicaceae</taxon>
        <taxon>Brumimicrobium</taxon>
    </lineage>
</organism>
<dbReference type="PANTHER" id="PTHR46534:SF1">
    <property type="entry name" value="IGGFC-BINDING PROTEIN N-TERMINAL DOMAIN-CONTAINING PROTEIN"/>
    <property type="match status" value="1"/>
</dbReference>
<dbReference type="InterPro" id="IPR026341">
    <property type="entry name" value="T9SS_type_B"/>
</dbReference>
<proteinExistence type="predicted"/>
<dbReference type="PROSITE" id="PS50093">
    <property type="entry name" value="PKD"/>
    <property type="match status" value="2"/>
</dbReference>
<dbReference type="InterPro" id="IPR035986">
    <property type="entry name" value="PKD_dom_sf"/>
</dbReference>
<dbReference type="RefSeq" id="WP_109360337.1">
    <property type="nucleotide sequence ID" value="NZ_QFRJ01000012.1"/>
</dbReference>
<keyword evidence="1" id="KW-0732">Signal</keyword>
<dbReference type="Gene3D" id="2.60.40.10">
    <property type="entry name" value="Immunoglobulins"/>
    <property type="match status" value="2"/>
</dbReference>
<dbReference type="InterPro" id="IPR035234">
    <property type="entry name" value="IgGFc-bd_N"/>
</dbReference>
<feature type="chain" id="PRO_5015707321" description="PKD domain-containing protein" evidence="1">
    <location>
        <begin position="23"/>
        <end position="862"/>
    </location>
</feature>
<name>A0A2U2XAA2_9FLAO</name>
<keyword evidence="4" id="KW-1185">Reference proteome</keyword>
<dbReference type="Proteomes" id="UP000245370">
    <property type="component" value="Unassembled WGS sequence"/>
</dbReference>
<accession>A0A2U2XAA2</accession>
<comment type="caution">
    <text evidence="3">The sequence shown here is derived from an EMBL/GenBank/DDBJ whole genome shotgun (WGS) entry which is preliminary data.</text>
</comment>
<dbReference type="InterPro" id="IPR000601">
    <property type="entry name" value="PKD_dom"/>
</dbReference>
<dbReference type="OrthoDB" id="9765926at2"/>
<dbReference type="CDD" id="cd00146">
    <property type="entry name" value="PKD"/>
    <property type="match status" value="2"/>
</dbReference>
<dbReference type="AlphaFoldDB" id="A0A2U2XAA2"/>
<dbReference type="PANTHER" id="PTHR46534">
    <property type="entry name" value="IGGFC_BINDING DOMAIN-CONTAINING PROTEIN"/>
    <property type="match status" value="1"/>
</dbReference>
<feature type="signal peptide" evidence="1">
    <location>
        <begin position="1"/>
        <end position="22"/>
    </location>
</feature>
<dbReference type="SMART" id="SM00089">
    <property type="entry name" value="PKD"/>
    <property type="match status" value="2"/>
</dbReference>
<reference evidence="3 4" key="2">
    <citation type="submission" date="2018-05" db="EMBL/GenBank/DDBJ databases">
        <authorList>
            <person name="Lanie J.A."/>
            <person name="Ng W.-L."/>
            <person name="Kazmierczak K.M."/>
            <person name="Andrzejewski T.M."/>
            <person name="Davidsen T.M."/>
            <person name="Wayne K.J."/>
            <person name="Tettelin H."/>
            <person name="Glass J.I."/>
            <person name="Rusch D."/>
            <person name="Podicherti R."/>
            <person name="Tsui H.-C.T."/>
            <person name="Winkler M.E."/>
        </authorList>
    </citation>
    <scope>NUCLEOTIDE SEQUENCE [LARGE SCALE GENOMIC DNA]</scope>
    <source>
        <strain evidence="3 4">C305</strain>
    </source>
</reference>
<dbReference type="InterPro" id="IPR022409">
    <property type="entry name" value="PKD/Chitinase_dom"/>
</dbReference>
<evidence type="ECO:0000313" key="3">
    <source>
        <dbReference type="EMBL" id="PWH84725.1"/>
    </source>
</evidence>